<evidence type="ECO:0000259" key="1">
    <source>
        <dbReference type="Pfam" id="PF00266"/>
    </source>
</evidence>
<gene>
    <name evidence="2" type="ORF">CVIRNUC_010332</name>
</gene>
<dbReference type="InterPro" id="IPR015422">
    <property type="entry name" value="PyrdxlP-dep_Trfase_small"/>
</dbReference>
<dbReference type="Proteomes" id="UP001314263">
    <property type="component" value="Unassembled WGS sequence"/>
</dbReference>
<dbReference type="InterPro" id="IPR015421">
    <property type="entry name" value="PyrdxlP-dep_Trfase_major"/>
</dbReference>
<keyword evidence="3" id="KW-1185">Reference proteome</keyword>
<accession>A0AAV1IKE6</accession>
<dbReference type="Pfam" id="PF00266">
    <property type="entry name" value="Aminotran_5"/>
    <property type="match status" value="1"/>
</dbReference>
<dbReference type="Gene3D" id="3.40.640.10">
    <property type="entry name" value="Type I PLP-dependent aspartate aminotransferase-like (Major domain)"/>
    <property type="match status" value="1"/>
</dbReference>
<dbReference type="PANTHER" id="PTHR43586">
    <property type="entry name" value="CYSTEINE DESULFURASE"/>
    <property type="match status" value="1"/>
</dbReference>
<reference evidence="2 3" key="1">
    <citation type="submission" date="2023-10" db="EMBL/GenBank/DDBJ databases">
        <authorList>
            <person name="Maclean D."/>
            <person name="Macfadyen A."/>
        </authorList>
    </citation>
    <scope>NUCLEOTIDE SEQUENCE [LARGE SCALE GENOMIC DNA]</scope>
</reference>
<evidence type="ECO:0000313" key="3">
    <source>
        <dbReference type="Proteomes" id="UP001314263"/>
    </source>
</evidence>
<dbReference type="PANTHER" id="PTHR43586:SF24">
    <property type="entry name" value="BLR4730 PROTEIN"/>
    <property type="match status" value="1"/>
</dbReference>
<dbReference type="AlphaFoldDB" id="A0AAV1IKE6"/>
<organism evidence="2 3">
    <name type="scientific">Coccomyxa viridis</name>
    <dbReference type="NCBI Taxonomy" id="1274662"/>
    <lineage>
        <taxon>Eukaryota</taxon>
        <taxon>Viridiplantae</taxon>
        <taxon>Chlorophyta</taxon>
        <taxon>core chlorophytes</taxon>
        <taxon>Trebouxiophyceae</taxon>
        <taxon>Trebouxiophyceae incertae sedis</taxon>
        <taxon>Coccomyxaceae</taxon>
        <taxon>Coccomyxa</taxon>
    </lineage>
</organism>
<dbReference type="EMBL" id="CAUYUE010000016">
    <property type="protein sequence ID" value="CAK0787116.1"/>
    <property type="molecule type" value="Genomic_DNA"/>
</dbReference>
<feature type="domain" description="Aminotransferase class V" evidence="1">
    <location>
        <begin position="25"/>
        <end position="392"/>
    </location>
</feature>
<evidence type="ECO:0000313" key="2">
    <source>
        <dbReference type="EMBL" id="CAK0787116.1"/>
    </source>
</evidence>
<sequence length="400" mass="44107">MLPKALSREQAQLRADTPGCQHIVHFNNAGAALVTKDVLETQKAFLDAEAGHGGYETATAQAEALKRPYYELGKLLNCSSDNIAILQSATAAWMQVFYGIPFQKGDRILTSVHEYAANYIAYLQVVKRTGAVIEVIPETEQNDVDIQALEHSILHGKGRPALLAFTHIATNSGRVYSADAIGAVAKRHKVPFLLDACQSIGQMPLDVAKIGCNWLTGTSRKYLRGPRGVGFLFASDEAMKHFEPGTLDMCGAEWTSESEYRMQPGAKRYEQYERNFAAVAGLGVAVQYANELGVDWIWERVQHLAAELRVNLARLPGVTVHDRGTLLCGIVSFSKDGVAPARIQAALLEKNINVHRSARSSTRLDFERRQLPESVVRASVHYYNSGEEIDQLVQAVWEAQ</sequence>
<name>A0AAV1IKE6_9CHLO</name>
<dbReference type="Gene3D" id="3.90.1150.10">
    <property type="entry name" value="Aspartate Aminotransferase, domain 1"/>
    <property type="match status" value="1"/>
</dbReference>
<protein>
    <recommendedName>
        <fullName evidence="1">Aminotransferase class V domain-containing protein</fullName>
    </recommendedName>
</protein>
<dbReference type="InterPro" id="IPR000192">
    <property type="entry name" value="Aminotrans_V_dom"/>
</dbReference>
<dbReference type="InterPro" id="IPR015424">
    <property type="entry name" value="PyrdxlP-dep_Trfase"/>
</dbReference>
<dbReference type="SUPFAM" id="SSF53383">
    <property type="entry name" value="PLP-dependent transferases"/>
    <property type="match status" value="1"/>
</dbReference>
<comment type="caution">
    <text evidence="2">The sequence shown here is derived from an EMBL/GenBank/DDBJ whole genome shotgun (WGS) entry which is preliminary data.</text>
</comment>
<proteinExistence type="predicted"/>